<reference evidence="1" key="2">
    <citation type="journal article" date="2020" name="Nat. Commun.">
        <title>Large-scale genome sequencing of mycorrhizal fungi provides insights into the early evolution of symbiotic traits.</title>
        <authorList>
            <person name="Miyauchi S."/>
            <person name="Kiss E."/>
            <person name="Kuo A."/>
            <person name="Drula E."/>
            <person name="Kohler A."/>
            <person name="Sanchez-Garcia M."/>
            <person name="Morin E."/>
            <person name="Andreopoulos B."/>
            <person name="Barry K.W."/>
            <person name="Bonito G."/>
            <person name="Buee M."/>
            <person name="Carver A."/>
            <person name="Chen C."/>
            <person name="Cichocki N."/>
            <person name="Clum A."/>
            <person name="Culley D."/>
            <person name="Crous P.W."/>
            <person name="Fauchery L."/>
            <person name="Girlanda M."/>
            <person name="Hayes R.D."/>
            <person name="Keri Z."/>
            <person name="LaButti K."/>
            <person name="Lipzen A."/>
            <person name="Lombard V."/>
            <person name="Magnuson J."/>
            <person name="Maillard F."/>
            <person name="Murat C."/>
            <person name="Nolan M."/>
            <person name="Ohm R.A."/>
            <person name="Pangilinan J."/>
            <person name="Pereira M.F."/>
            <person name="Perotto S."/>
            <person name="Peter M."/>
            <person name="Pfister S."/>
            <person name="Riley R."/>
            <person name="Sitrit Y."/>
            <person name="Stielow J.B."/>
            <person name="Szollosi G."/>
            <person name="Zifcakova L."/>
            <person name="Stursova M."/>
            <person name="Spatafora J.W."/>
            <person name="Tedersoo L."/>
            <person name="Vaario L.M."/>
            <person name="Yamada A."/>
            <person name="Yan M."/>
            <person name="Wang P."/>
            <person name="Xu J."/>
            <person name="Bruns T."/>
            <person name="Baldrian P."/>
            <person name="Vilgalys R."/>
            <person name="Dunand C."/>
            <person name="Henrissat B."/>
            <person name="Grigoriev I.V."/>
            <person name="Hibbett D."/>
            <person name="Nagy L.G."/>
            <person name="Martin F.M."/>
        </authorList>
    </citation>
    <scope>NUCLEOTIDE SEQUENCE</scope>
    <source>
        <strain evidence="1">P2</strain>
    </source>
</reference>
<name>A0ACB6ZW65_THEGA</name>
<evidence type="ECO:0000313" key="2">
    <source>
        <dbReference type="Proteomes" id="UP000886501"/>
    </source>
</evidence>
<accession>A0ACB6ZW65</accession>
<organism evidence="1 2">
    <name type="scientific">Thelephora ganbajun</name>
    <name type="common">Ganba fungus</name>
    <dbReference type="NCBI Taxonomy" id="370292"/>
    <lineage>
        <taxon>Eukaryota</taxon>
        <taxon>Fungi</taxon>
        <taxon>Dikarya</taxon>
        <taxon>Basidiomycota</taxon>
        <taxon>Agaricomycotina</taxon>
        <taxon>Agaricomycetes</taxon>
        <taxon>Thelephorales</taxon>
        <taxon>Thelephoraceae</taxon>
        <taxon>Thelephora</taxon>
    </lineage>
</organism>
<gene>
    <name evidence="1" type="ORF">BDM02DRAFT_1629740</name>
</gene>
<keyword evidence="2" id="KW-1185">Reference proteome</keyword>
<comment type="caution">
    <text evidence="1">The sequence shown here is derived from an EMBL/GenBank/DDBJ whole genome shotgun (WGS) entry which is preliminary data.</text>
</comment>
<dbReference type="Proteomes" id="UP000886501">
    <property type="component" value="Unassembled WGS sequence"/>
</dbReference>
<reference evidence="1" key="1">
    <citation type="submission" date="2019-10" db="EMBL/GenBank/DDBJ databases">
        <authorList>
            <consortium name="DOE Joint Genome Institute"/>
            <person name="Kuo A."/>
            <person name="Miyauchi S."/>
            <person name="Kiss E."/>
            <person name="Drula E."/>
            <person name="Kohler A."/>
            <person name="Sanchez-Garcia M."/>
            <person name="Andreopoulos B."/>
            <person name="Barry K.W."/>
            <person name="Bonito G."/>
            <person name="Buee M."/>
            <person name="Carver A."/>
            <person name="Chen C."/>
            <person name="Cichocki N."/>
            <person name="Clum A."/>
            <person name="Culley D."/>
            <person name="Crous P.W."/>
            <person name="Fauchery L."/>
            <person name="Girlanda M."/>
            <person name="Hayes R."/>
            <person name="Keri Z."/>
            <person name="Labutti K."/>
            <person name="Lipzen A."/>
            <person name="Lombard V."/>
            <person name="Magnuson J."/>
            <person name="Maillard F."/>
            <person name="Morin E."/>
            <person name="Murat C."/>
            <person name="Nolan M."/>
            <person name="Ohm R."/>
            <person name="Pangilinan J."/>
            <person name="Pereira M."/>
            <person name="Perotto S."/>
            <person name="Peter M."/>
            <person name="Riley R."/>
            <person name="Sitrit Y."/>
            <person name="Stielow B."/>
            <person name="Szollosi G."/>
            <person name="Zifcakova L."/>
            <person name="Stursova M."/>
            <person name="Spatafora J.W."/>
            <person name="Tedersoo L."/>
            <person name="Vaario L.-M."/>
            <person name="Yamada A."/>
            <person name="Yan M."/>
            <person name="Wang P."/>
            <person name="Xu J."/>
            <person name="Bruns T."/>
            <person name="Baldrian P."/>
            <person name="Vilgalys R."/>
            <person name="Henrissat B."/>
            <person name="Grigoriev I.V."/>
            <person name="Hibbett D."/>
            <person name="Nagy L.G."/>
            <person name="Martin F.M."/>
        </authorList>
    </citation>
    <scope>NUCLEOTIDE SEQUENCE</scope>
    <source>
        <strain evidence="1">P2</strain>
    </source>
</reference>
<protein>
    <submittedName>
        <fullName evidence="1">Uncharacterized protein</fullName>
    </submittedName>
</protein>
<evidence type="ECO:0000313" key="1">
    <source>
        <dbReference type="EMBL" id="KAF9653558.1"/>
    </source>
</evidence>
<proteinExistence type="predicted"/>
<dbReference type="EMBL" id="MU117963">
    <property type="protein sequence ID" value="KAF9653558.1"/>
    <property type="molecule type" value="Genomic_DNA"/>
</dbReference>
<sequence>MPDQFLGQIRVGLGQPGSSSSMAAKRPFQDLDAGNEEIQDSSPGRSSASDTSPNKRARSEGSPSTDAGSSSNSNTLTGSSSSSSHNPIQPPTEFDVVPAEAIPDSRPPPPTLPSPTHLLTTSSHLPMPTRSPLVDMHHLPMVPVPYPSTSIQSTLPHPPVPSTSTNSFEATLQRAHDFELQIAAIREDISHPGTLSTEHFPPTESSRHSHPPIVSRVSHDSDLPSVEQFLTDIRNRSPPLSGNAIQTFAARLSISDVAYLYPSQFSANARQKNSIPGHTPTTFVRALRLPRGPLMKLALTTKYGGKGNRVEVEENCMICSREGRESRLQGG</sequence>